<dbReference type="AlphaFoldDB" id="A0AA35RER3"/>
<keyword evidence="2" id="KW-1185">Reference proteome</keyword>
<proteinExistence type="predicted"/>
<organism evidence="1 2">
    <name type="scientific">Geodia barretti</name>
    <name type="common">Barrett's horny sponge</name>
    <dbReference type="NCBI Taxonomy" id="519541"/>
    <lineage>
        <taxon>Eukaryota</taxon>
        <taxon>Metazoa</taxon>
        <taxon>Porifera</taxon>
        <taxon>Demospongiae</taxon>
        <taxon>Heteroscleromorpha</taxon>
        <taxon>Tetractinellida</taxon>
        <taxon>Astrophorina</taxon>
        <taxon>Geodiidae</taxon>
        <taxon>Geodia</taxon>
    </lineage>
</organism>
<gene>
    <name evidence="1" type="ORF">GBAR_LOCUS6306</name>
</gene>
<accession>A0AA35RER3</accession>
<dbReference type="Proteomes" id="UP001174909">
    <property type="component" value="Unassembled WGS sequence"/>
</dbReference>
<name>A0AA35RER3_GEOBA</name>
<evidence type="ECO:0000313" key="1">
    <source>
        <dbReference type="EMBL" id="CAI8009363.1"/>
    </source>
</evidence>
<evidence type="ECO:0000313" key="2">
    <source>
        <dbReference type="Proteomes" id="UP001174909"/>
    </source>
</evidence>
<reference evidence="1" key="1">
    <citation type="submission" date="2023-03" db="EMBL/GenBank/DDBJ databases">
        <authorList>
            <person name="Steffen K."/>
            <person name="Cardenas P."/>
        </authorList>
    </citation>
    <scope>NUCLEOTIDE SEQUENCE</scope>
</reference>
<comment type="caution">
    <text evidence="1">The sequence shown here is derived from an EMBL/GenBank/DDBJ whole genome shotgun (WGS) entry which is preliminary data.</text>
</comment>
<sequence>MARIGRATTLLAVWVHRTSSPTHLISHMMVGRLSSIYPMGYRDTTLPMRLAFV</sequence>
<dbReference type="EMBL" id="CASHTH010000951">
    <property type="protein sequence ID" value="CAI8009363.1"/>
    <property type="molecule type" value="Genomic_DNA"/>
</dbReference>
<protein>
    <submittedName>
        <fullName evidence="1">Uncharacterized protein</fullName>
    </submittedName>
</protein>